<feature type="active site" evidence="7">
    <location>
        <position position="126"/>
    </location>
</feature>
<keyword evidence="14" id="KW-1185">Reference proteome</keyword>
<gene>
    <name evidence="13" type="ORF">SAMN02745691_00287</name>
</gene>
<keyword evidence="10" id="KW-0472">Membrane</keyword>
<evidence type="ECO:0000256" key="5">
    <source>
        <dbReference type="ARBA" id="ARBA00022984"/>
    </source>
</evidence>
<keyword evidence="4" id="KW-0133">Cell shape</keyword>
<keyword evidence="5" id="KW-0573">Peptidoglycan synthesis</keyword>
<evidence type="ECO:0000256" key="8">
    <source>
        <dbReference type="PIRSR" id="PIRSR618044-2"/>
    </source>
</evidence>
<dbReference type="GO" id="GO:0006508">
    <property type="term" value="P:proteolysis"/>
    <property type="evidence" value="ECO:0007669"/>
    <property type="project" value="InterPro"/>
</dbReference>
<keyword evidence="2 11" id="KW-0732">Signal</keyword>
<dbReference type="GO" id="GO:0009252">
    <property type="term" value="P:peptidoglycan biosynthetic process"/>
    <property type="evidence" value="ECO:0007669"/>
    <property type="project" value="UniProtKB-KW"/>
</dbReference>
<keyword evidence="13" id="KW-0645">Protease</keyword>
<organism evidence="13 14">
    <name type="scientific">Parasporobacterium paucivorans DSM 15970</name>
    <dbReference type="NCBI Taxonomy" id="1122934"/>
    <lineage>
        <taxon>Bacteria</taxon>
        <taxon>Bacillati</taxon>
        <taxon>Bacillota</taxon>
        <taxon>Clostridia</taxon>
        <taxon>Lachnospirales</taxon>
        <taxon>Lachnospiraceae</taxon>
        <taxon>Parasporobacterium</taxon>
    </lineage>
</organism>
<dbReference type="Proteomes" id="UP000184342">
    <property type="component" value="Unassembled WGS sequence"/>
</dbReference>
<feature type="binding site" evidence="8">
    <location>
        <position position="239"/>
    </location>
    <ligand>
        <name>substrate</name>
    </ligand>
</feature>
<dbReference type="PRINTS" id="PR00725">
    <property type="entry name" value="DADACBPTASE1"/>
</dbReference>
<dbReference type="GO" id="GO:0008360">
    <property type="term" value="P:regulation of cell shape"/>
    <property type="evidence" value="ECO:0007669"/>
    <property type="project" value="UniProtKB-KW"/>
</dbReference>
<evidence type="ECO:0000313" key="14">
    <source>
        <dbReference type="Proteomes" id="UP000184342"/>
    </source>
</evidence>
<keyword evidence="6" id="KW-0961">Cell wall biogenesis/degradation</keyword>
<evidence type="ECO:0000256" key="10">
    <source>
        <dbReference type="SAM" id="Phobius"/>
    </source>
</evidence>
<feature type="domain" description="Peptidase S11 D-alanyl-D-alanine carboxypeptidase A N-terminal" evidence="12">
    <location>
        <begin position="35"/>
        <end position="268"/>
    </location>
</feature>
<reference evidence="13 14" key="1">
    <citation type="submission" date="2016-11" db="EMBL/GenBank/DDBJ databases">
        <authorList>
            <person name="Jaros S."/>
            <person name="Januszkiewicz K."/>
            <person name="Wedrychowicz H."/>
        </authorList>
    </citation>
    <scope>NUCLEOTIDE SEQUENCE [LARGE SCALE GENOMIC DNA]</scope>
    <source>
        <strain evidence="13 14">DSM 15970</strain>
    </source>
</reference>
<dbReference type="STRING" id="1122934.SAMN02745691_00287"/>
<feature type="signal peptide" evidence="11">
    <location>
        <begin position="1"/>
        <end position="28"/>
    </location>
</feature>
<feature type="transmembrane region" description="Helical" evidence="10">
    <location>
        <begin position="399"/>
        <end position="420"/>
    </location>
</feature>
<evidence type="ECO:0000256" key="6">
    <source>
        <dbReference type="ARBA" id="ARBA00023316"/>
    </source>
</evidence>
<sequence length="445" mass="48931">MKKFITAISAFIILFTCVFSFNTTQILAASESWPAYPEIFAETGVVIEASTGTVLYDKGAHNQMYPASITKVLTALVALHNSSLDETVTFSHDAVFSLEIGDANIGMKEGETLTMEDCLYGLLLASANETANAIAEHVGGSTDGFAKMMNETAKEAGALNSHFTNPSGLFDENHYTTAYDMAMITREAIKNSSFLEIEKNTTHTVGATNLTAEVRNLTNRHKMLFPSNSVYYEGILGGKTGYVDQSGNTLITFARRNNMTLISVVMRSDSYHVYEDTTSLLNYGFDNFTKANVSESETLFSDSQSSSSIFKSDYPAVYIDSKDSVVFPSNAAFSDLTATLSLDKNPDDDLYATLEYSYDGVNVGSASLKTNSLFAGNMAFTPLLTEDGTATEKSGSFNFNVWLIPVIIVVVVLAILFQNYRRKLAMARKRKRLHRKKSTDSYNRF</sequence>
<keyword evidence="13" id="KW-0121">Carboxypeptidase</keyword>
<evidence type="ECO:0000256" key="11">
    <source>
        <dbReference type="SAM" id="SignalP"/>
    </source>
</evidence>
<evidence type="ECO:0000256" key="4">
    <source>
        <dbReference type="ARBA" id="ARBA00022960"/>
    </source>
</evidence>
<keyword evidence="10" id="KW-1133">Transmembrane helix</keyword>
<dbReference type="Pfam" id="PF00768">
    <property type="entry name" value="Peptidase_S11"/>
    <property type="match status" value="1"/>
</dbReference>
<comment type="similarity">
    <text evidence="1 9">Belongs to the peptidase S11 family.</text>
</comment>
<evidence type="ECO:0000256" key="3">
    <source>
        <dbReference type="ARBA" id="ARBA00022801"/>
    </source>
</evidence>
<dbReference type="InterPro" id="IPR012338">
    <property type="entry name" value="Beta-lactam/transpept-like"/>
</dbReference>
<evidence type="ECO:0000259" key="12">
    <source>
        <dbReference type="Pfam" id="PF00768"/>
    </source>
</evidence>
<dbReference type="RefSeq" id="WP_073992580.1">
    <property type="nucleotide sequence ID" value="NZ_FQYT01000003.1"/>
</dbReference>
<protein>
    <submittedName>
        <fullName evidence="13">D-alanyl-D-alanine carboxypeptidase</fullName>
    </submittedName>
</protein>
<feature type="chain" id="PRO_5009915998" evidence="11">
    <location>
        <begin position="29"/>
        <end position="445"/>
    </location>
</feature>
<dbReference type="AlphaFoldDB" id="A0A1M6B8D5"/>
<dbReference type="PANTHER" id="PTHR21581">
    <property type="entry name" value="D-ALANYL-D-ALANINE CARBOXYPEPTIDASE"/>
    <property type="match status" value="1"/>
</dbReference>
<evidence type="ECO:0000256" key="1">
    <source>
        <dbReference type="ARBA" id="ARBA00007164"/>
    </source>
</evidence>
<dbReference type="Gene3D" id="3.40.710.10">
    <property type="entry name" value="DD-peptidase/beta-lactamase superfamily"/>
    <property type="match status" value="1"/>
</dbReference>
<name>A0A1M6B8D5_9FIRM</name>
<proteinExistence type="inferred from homology"/>
<evidence type="ECO:0000256" key="7">
    <source>
        <dbReference type="PIRSR" id="PIRSR618044-1"/>
    </source>
</evidence>
<keyword evidence="3" id="KW-0378">Hydrolase</keyword>
<dbReference type="SUPFAM" id="SSF56601">
    <property type="entry name" value="beta-lactamase/transpeptidase-like"/>
    <property type="match status" value="1"/>
</dbReference>
<evidence type="ECO:0000256" key="2">
    <source>
        <dbReference type="ARBA" id="ARBA00022729"/>
    </source>
</evidence>
<evidence type="ECO:0000313" key="13">
    <source>
        <dbReference type="EMBL" id="SHI44975.1"/>
    </source>
</evidence>
<feature type="active site" description="Acyl-ester intermediate" evidence="7">
    <location>
        <position position="68"/>
    </location>
</feature>
<dbReference type="GO" id="GO:0071555">
    <property type="term" value="P:cell wall organization"/>
    <property type="evidence" value="ECO:0007669"/>
    <property type="project" value="UniProtKB-KW"/>
</dbReference>
<feature type="active site" description="Proton acceptor" evidence="7">
    <location>
        <position position="71"/>
    </location>
</feature>
<dbReference type="GO" id="GO:0009002">
    <property type="term" value="F:serine-type D-Ala-D-Ala carboxypeptidase activity"/>
    <property type="evidence" value="ECO:0007669"/>
    <property type="project" value="InterPro"/>
</dbReference>
<dbReference type="OrthoDB" id="9791132at2"/>
<dbReference type="InterPro" id="IPR001967">
    <property type="entry name" value="Peptidase_S11_N"/>
</dbReference>
<dbReference type="InterPro" id="IPR018044">
    <property type="entry name" value="Peptidase_S11"/>
</dbReference>
<dbReference type="EMBL" id="FQYT01000003">
    <property type="protein sequence ID" value="SHI44975.1"/>
    <property type="molecule type" value="Genomic_DNA"/>
</dbReference>
<accession>A0A1M6B8D5</accession>
<keyword evidence="10" id="KW-0812">Transmembrane</keyword>
<dbReference type="PANTHER" id="PTHR21581:SF6">
    <property type="entry name" value="TRAFFICKING PROTEIN PARTICLE COMPLEX SUBUNIT 12"/>
    <property type="match status" value="1"/>
</dbReference>
<evidence type="ECO:0000256" key="9">
    <source>
        <dbReference type="RuleBase" id="RU004016"/>
    </source>
</evidence>